<protein>
    <recommendedName>
        <fullName evidence="4">FimV N-terminal domain-containing protein</fullName>
    </recommendedName>
</protein>
<dbReference type="InterPro" id="IPR038440">
    <property type="entry name" value="FimV_C_sf"/>
</dbReference>
<evidence type="ECO:0000256" key="2">
    <source>
        <dbReference type="SAM" id="MobiDB-lite"/>
    </source>
</evidence>
<reference evidence="5" key="1">
    <citation type="submission" date="2022-04" db="EMBL/GenBank/DDBJ databases">
        <title>Alcanivorax sp. CY1518 draft genome sequence.</title>
        <authorList>
            <person name="Zhao G."/>
            <person name="An M."/>
        </authorList>
    </citation>
    <scope>NUCLEOTIDE SEQUENCE</scope>
    <source>
        <strain evidence="5">CY1518</strain>
    </source>
</reference>
<feature type="region of interest" description="Disordered" evidence="2">
    <location>
        <begin position="437"/>
        <end position="497"/>
    </location>
</feature>
<evidence type="ECO:0000256" key="1">
    <source>
        <dbReference type="SAM" id="Coils"/>
    </source>
</evidence>
<comment type="caution">
    <text evidence="5">The sequence shown here is derived from an EMBL/GenBank/DDBJ whole genome shotgun (WGS) entry which is preliminary data.</text>
</comment>
<name>A0ABT0E2Z0_9GAMM</name>
<proteinExistence type="predicted"/>
<dbReference type="NCBIfam" id="TIGR03504">
    <property type="entry name" value="FimV_Cterm"/>
    <property type="match status" value="1"/>
</dbReference>
<feature type="region of interest" description="Disordered" evidence="2">
    <location>
        <begin position="677"/>
        <end position="702"/>
    </location>
</feature>
<feature type="compositionally biased region" description="Acidic residues" evidence="2">
    <location>
        <begin position="737"/>
        <end position="749"/>
    </location>
</feature>
<feature type="transmembrane region" description="Helical" evidence="3">
    <location>
        <begin position="507"/>
        <end position="529"/>
    </location>
</feature>
<feature type="domain" description="FimV N-terminal" evidence="4">
    <location>
        <begin position="28"/>
        <end position="135"/>
    </location>
</feature>
<evidence type="ECO:0000259" key="4">
    <source>
        <dbReference type="Pfam" id="PF25800"/>
    </source>
</evidence>
<feature type="coiled-coil region" evidence="1">
    <location>
        <begin position="366"/>
        <end position="414"/>
    </location>
</feature>
<feature type="compositionally biased region" description="Low complexity" evidence="2">
    <location>
        <begin position="438"/>
        <end position="473"/>
    </location>
</feature>
<keyword evidence="3" id="KW-1133">Transmembrane helix</keyword>
<evidence type="ECO:0000256" key="3">
    <source>
        <dbReference type="SAM" id="Phobius"/>
    </source>
</evidence>
<dbReference type="EMBL" id="JALKII010000001">
    <property type="protein sequence ID" value="MCK0536182.1"/>
    <property type="molecule type" value="Genomic_DNA"/>
</dbReference>
<feature type="compositionally biased region" description="Basic and acidic residues" evidence="2">
    <location>
        <begin position="899"/>
        <end position="912"/>
    </location>
</feature>
<gene>
    <name evidence="5" type="ORF">MU846_00475</name>
</gene>
<dbReference type="InterPro" id="IPR020011">
    <property type="entry name" value="FimV_C"/>
</dbReference>
<evidence type="ECO:0000313" key="5">
    <source>
        <dbReference type="EMBL" id="MCK0536182.1"/>
    </source>
</evidence>
<feature type="compositionally biased region" description="Low complexity" evidence="2">
    <location>
        <begin position="808"/>
        <end position="826"/>
    </location>
</feature>
<feature type="compositionally biased region" description="Low complexity" evidence="2">
    <location>
        <begin position="147"/>
        <end position="198"/>
    </location>
</feature>
<dbReference type="Proteomes" id="UP001165524">
    <property type="component" value="Unassembled WGS sequence"/>
</dbReference>
<feature type="compositionally biased region" description="Low complexity" evidence="2">
    <location>
        <begin position="913"/>
        <end position="936"/>
    </location>
</feature>
<feature type="compositionally biased region" description="Acidic residues" evidence="2">
    <location>
        <begin position="795"/>
        <end position="807"/>
    </location>
</feature>
<organism evidence="5 6">
    <name type="scientific">Alcanivorax quisquiliarum</name>
    <dbReference type="NCBI Taxonomy" id="2933565"/>
    <lineage>
        <taxon>Bacteria</taxon>
        <taxon>Pseudomonadati</taxon>
        <taxon>Pseudomonadota</taxon>
        <taxon>Gammaproteobacteria</taxon>
        <taxon>Oceanospirillales</taxon>
        <taxon>Alcanivoracaceae</taxon>
        <taxon>Alcanivorax</taxon>
    </lineage>
</organism>
<feature type="region of interest" description="Disordered" evidence="2">
    <location>
        <begin position="874"/>
        <end position="950"/>
    </location>
</feature>
<feature type="compositionally biased region" description="Acidic residues" evidence="2">
    <location>
        <begin position="771"/>
        <end position="783"/>
    </location>
</feature>
<feature type="region of interest" description="Disordered" evidence="2">
    <location>
        <begin position="303"/>
        <end position="350"/>
    </location>
</feature>
<feature type="region of interest" description="Disordered" evidence="2">
    <location>
        <begin position="737"/>
        <end position="835"/>
    </location>
</feature>
<evidence type="ECO:0000313" key="6">
    <source>
        <dbReference type="Proteomes" id="UP001165524"/>
    </source>
</evidence>
<dbReference type="InterPro" id="IPR020012">
    <property type="entry name" value="LysM_FimV"/>
</dbReference>
<keyword evidence="1" id="KW-0175">Coiled coil</keyword>
<keyword evidence="6" id="KW-1185">Reference proteome</keyword>
<feature type="region of interest" description="Disordered" evidence="2">
    <location>
        <begin position="144"/>
        <end position="208"/>
    </location>
</feature>
<keyword evidence="3" id="KW-0812">Transmembrane</keyword>
<dbReference type="Pfam" id="PF25800">
    <property type="entry name" value="FimV_N"/>
    <property type="match status" value="1"/>
</dbReference>
<sequence length="1012" mass="106301">MVRRLMLRGMGIVITTWALAMPGLATALAVGEHELHSYLNEPLDLQVSLSDMGDLTEEQLRVSLASDTDYQRAGLDREALHGDLRFNVELRGDGTGILTISTRQPVREPFLSFLVDYHWPAGRLLREYTVLLDPPSYAAGFRSPTVSAPGSSQASAAAAPAPMASAPPVSESGATTAATPRPSAPAASGPARQASRPAGPRRTRTVRAQDTLWRIASESRPDSSVSVQQMMIVIQEMNPDAFINGNLNLVREGAVLELPGEQEVREISTREALSRVAEQNRQWRDMLQAQGLAVPAQRQLDGTPRTIERGTAGAAPDAGRVTLVTPDAASGEGSGAGSSAAGRAGGSASGNTAALQNELAIRDEGLDQLRRENADLGARLDELEQQLQTSEQILTLRNDQITRLQDELRRLQEERGVSVSADLLAPAPALEGFDQAPAETADNDGAAEAAAGSTSGDAVTATTAPGTAAGGTDADADATESVTETARSARPAPQPVIPPQPALLEQLLGNPLLLGGLGLLLLLLILLAIRARRNKAAAVADEADLDAAAFAEEDFGDDDDFLPALGADDDDAPLMDEPAEPEQDPLEQADVFIAYGQYPQALSYLRSAINTEPSRIDLKKRLLDVLAESNDTAGFQQEATKLAGLNDELDQHIAELRARNTAPDAAEEDISFDDLAMDLSDTGPATPSASGNQPGTTADDEHGALDFTAAGLADEGEPLTLGDDELADFELELPEVEEQGTELEDETDDFSFSLDDTPAPAKNDYSLQDDGLVEDGGLSDEELSAGLSSQPVLDLDAELGTLDDDGSLDFGELSLSGDSDGISVGGDVEDSEAESIELSLGELAFDDEPAATAEAADDTLELTLDEELSLDDLGFEEASLDSEGLVGDSLDNASLENKGAGDDSRDGEHLDDTLSLSNDLTLDDSAPAVAPAISSSTQAAPAVALPDEAGLGDDDDFDFLGETDENATKLDLARAYIDMGDTEGARDILTEVLAEGSEQQQAEAQELLSQVG</sequence>
<feature type="compositionally biased region" description="Polar residues" evidence="2">
    <location>
        <begin position="683"/>
        <end position="696"/>
    </location>
</feature>
<keyword evidence="3" id="KW-0472">Membrane</keyword>
<dbReference type="NCBIfam" id="TIGR03505">
    <property type="entry name" value="FimV_core"/>
    <property type="match status" value="1"/>
</dbReference>
<dbReference type="InterPro" id="IPR057840">
    <property type="entry name" value="FimV_N"/>
</dbReference>
<accession>A0ABT0E2Z0</accession>
<dbReference type="RefSeq" id="WP_246947156.1">
    <property type="nucleotide sequence ID" value="NZ_JALKII010000001.1"/>
</dbReference>
<dbReference type="Gene3D" id="1.20.58.2200">
    <property type="match status" value="1"/>
</dbReference>